<organism evidence="9 10">
    <name type="scientific">Methylocystis heyeri</name>
    <dbReference type="NCBI Taxonomy" id="391905"/>
    <lineage>
        <taxon>Bacteria</taxon>
        <taxon>Pseudomonadati</taxon>
        <taxon>Pseudomonadota</taxon>
        <taxon>Alphaproteobacteria</taxon>
        <taxon>Hyphomicrobiales</taxon>
        <taxon>Methylocystaceae</taxon>
        <taxon>Methylocystis</taxon>
    </lineage>
</organism>
<dbReference type="RefSeq" id="WP_136496520.1">
    <property type="nucleotide sequence ID" value="NZ_CP046052.1"/>
</dbReference>
<feature type="transmembrane region" description="Helical" evidence="7">
    <location>
        <begin position="317"/>
        <end position="336"/>
    </location>
</feature>
<feature type="transmembrane region" description="Helical" evidence="7">
    <location>
        <begin position="64"/>
        <end position="89"/>
    </location>
</feature>
<dbReference type="GO" id="GO:0016020">
    <property type="term" value="C:membrane"/>
    <property type="evidence" value="ECO:0007669"/>
    <property type="project" value="UniProtKB-SubCell"/>
</dbReference>
<keyword evidence="3" id="KW-0813">Transport</keyword>
<sequence length="487" mass="51790">MTQQGGRSADDLVSTDIPARLDALPWRRFHTLVVVALGVTWVLDGLEVTLTGAVAGVLQDSSTLALSAGEIGFASSAYLAGAVCGALAFGWLTDRLGRRKLFFVTLAIYLSASAATAASWSSASFAAFRFLVGTGVGGEYAAINSAIQELVPARARGRVDLLVNGSFWLGAALGAAGSLVLLDPAVIAPSLGWRLCFLIGAALGLAVFFMRMWIPESPRWLMTHGRLGEAEEIVASVEQGVAPPRTKSRFRIAKGGALARVGFKDVARVLFRSYPRRTILGLCLMASQAMLYNAVYFTYALSLTDFYDVQPQLVGRHLLGLAAGNFLGPATLGGLFDSLGRKFMICATYAVSAILLLLFGFLFERHAISANELTAGWMAMFFFASAAASSAYLTVSEIFPLEIRALAIAFFYAVGTAVGGVLSPWVFGTLIGTGSRTSLFVGYAICAALMMGAAVIERLWGVAAERKPLEEVCPPLSFAREDRGSRL</sequence>
<dbReference type="CDD" id="cd17316">
    <property type="entry name" value="MFS_SV2_like"/>
    <property type="match status" value="1"/>
</dbReference>
<feature type="transmembrane region" description="Helical" evidence="7">
    <location>
        <begin position="32"/>
        <end position="58"/>
    </location>
</feature>
<proteinExistence type="inferred from homology"/>
<feature type="transmembrane region" description="Helical" evidence="7">
    <location>
        <begin position="278"/>
        <end position="297"/>
    </location>
</feature>
<evidence type="ECO:0000256" key="4">
    <source>
        <dbReference type="ARBA" id="ARBA00022692"/>
    </source>
</evidence>
<evidence type="ECO:0000313" key="9">
    <source>
        <dbReference type="EMBL" id="QGM46268.1"/>
    </source>
</evidence>
<dbReference type="KEGG" id="mhey:H2LOC_011475"/>
<keyword evidence="10" id="KW-1185">Reference proteome</keyword>
<dbReference type="InterPro" id="IPR005828">
    <property type="entry name" value="MFS_sugar_transport-like"/>
</dbReference>
<accession>A0A6B8KIC5</accession>
<comment type="similarity">
    <text evidence="2">Belongs to the major facilitator superfamily. Sugar transporter (TC 2.A.1.1) family.</text>
</comment>
<evidence type="ECO:0000256" key="3">
    <source>
        <dbReference type="ARBA" id="ARBA00022448"/>
    </source>
</evidence>
<gene>
    <name evidence="9" type="ORF">H2LOC_011475</name>
</gene>
<dbReference type="Gene3D" id="1.20.1250.20">
    <property type="entry name" value="MFS general substrate transporter like domains"/>
    <property type="match status" value="1"/>
</dbReference>
<feature type="transmembrane region" description="Helical" evidence="7">
    <location>
        <begin position="375"/>
        <end position="393"/>
    </location>
</feature>
<dbReference type="EMBL" id="CP046052">
    <property type="protein sequence ID" value="QGM46268.1"/>
    <property type="molecule type" value="Genomic_DNA"/>
</dbReference>
<dbReference type="Pfam" id="PF00083">
    <property type="entry name" value="Sugar_tr"/>
    <property type="match status" value="1"/>
</dbReference>
<dbReference type="PROSITE" id="PS50850">
    <property type="entry name" value="MFS"/>
    <property type="match status" value="1"/>
</dbReference>
<name>A0A6B8KIC5_9HYPH</name>
<feature type="domain" description="Major facilitator superfamily (MFS) profile" evidence="8">
    <location>
        <begin position="33"/>
        <end position="460"/>
    </location>
</feature>
<feature type="transmembrane region" description="Helical" evidence="7">
    <location>
        <begin position="159"/>
        <end position="180"/>
    </location>
</feature>
<evidence type="ECO:0000313" key="10">
    <source>
        <dbReference type="Proteomes" id="UP000309061"/>
    </source>
</evidence>
<keyword evidence="6 7" id="KW-0472">Membrane</keyword>
<dbReference type="Proteomes" id="UP000309061">
    <property type="component" value="Chromosome"/>
</dbReference>
<dbReference type="AlphaFoldDB" id="A0A6B8KIC5"/>
<dbReference type="GO" id="GO:0022857">
    <property type="term" value="F:transmembrane transporter activity"/>
    <property type="evidence" value="ECO:0007669"/>
    <property type="project" value="InterPro"/>
</dbReference>
<feature type="transmembrane region" description="Helical" evidence="7">
    <location>
        <begin position="343"/>
        <end position="363"/>
    </location>
</feature>
<keyword evidence="5 7" id="KW-1133">Transmembrane helix</keyword>
<keyword evidence="4 7" id="KW-0812">Transmembrane</keyword>
<evidence type="ECO:0000256" key="1">
    <source>
        <dbReference type="ARBA" id="ARBA00004141"/>
    </source>
</evidence>
<feature type="transmembrane region" description="Helical" evidence="7">
    <location>
        <begin position="126"/>
        <end position="147"/>
    </location>
</feature>
<feature type="transmembrane region" description="Helical" evidence="7">
    <location>
        <begin position="101"/>
        <end position="120"/>
    </location>
</feature>
<dbReference type="InterPro" id="IPR020846">
    <property type="entry name" value="MFS_dom"/>
</dbReference>
<evidence type="ECO:0000256" key="7">
    <source>
        <dbReference type="SAM" id="Phobius"/>
    </source>
</evidence>
<reference evidence="9 10" key="1">
    <citation type="submission" date="2019-11" db="EMBL/GenBank/DDBJ databases">
        <title>The genome sequence of Methylocystis heyeri.</title>
        <authorList>
            <person name="Oshkin I.Y."/>
            <person name="Miroshnikov K."/>
            <person name="Dedysh S.N."/>
        </authorList>
    </citation>
    <scope>NUCLEOTIDE SEQUENCE [LARGE SCALE GENOMIC DNA]</scope>
    <source>
        <strain evidence="9 10">H2</strain>
    </source>
</reference>
<evidence type="ECO:0000256" key="2">
    <source>
        <dbReference type="ARBA" id="ARBA00010992"/>
    </source>
</evidence>
<dbReference type="PANTHER" id="PTHR23511">
    <property type="entry name" value="SYNAPTIC VESICLE GLYCOPROTEIN 2"/>
    <property type="match status" value="1"/>
</dbReference>
<dbReference type="InterPro" id="IPR036259">
    <property type="entry name" value="MFS_trans_sf"/>
</dbReference>
<comment type="subcellular location">
    <subcellularLocation>
        <location evidence="1">Membrane</location>
        <topology evidence="1">Multi-pass membrane protein</topology>
    </subcellularLocation>
</comment>
<evidence type="ECO:0000256" key="5">
    <source>
        <dbReference type="ARBA" id="ARBA00022989"/>
    </source>
</evidence>
<feature type="transmembrane region" description="Helical" evidence="7">
    <location>
        <begin position="439"/>
        <end position="460"/>
    </location>
</feature>
<evidence type="ECO:0000256" key="6">
    <source>
        <dbReference type="ARBA" id="ARBA00023136"/>
    </source>
</evidence>
<protein>
    <submittedName>
        <fullName evidence="9">MFS transporter</fullName>
    </submittedName>
</protein>
<dbReference type="SUPFAM" id="SSF103473">
    <property type="entry name" value="MFS general substrate transporter"/>
    <property type="match status" value="1"/>
</dbReference>
<evidence type="ECO:0000259" key="8">
    <source>
        <dbReference type="PROSITE" id="PS50850"/>
    </source>
</evidence>
<feature type="transmembrane region" description="Helical" evidence="7">
    <location>
        <begin position="192"/>
        <end position="214"/>
    </location>
</feature>
<dbReference type="OrthoDB" id="9784658at2"/>
<feature type="transmembrane region" description="Helical" evidence="7">
    <location>
        <begin position="405"/>
        <end position="427"/>
    </location>
</feature>